<evidence type="ECO:0000313" key="8">
    <source>
        <dbReference type="Proteomes" id="UP000297736"/>
    </source>
</evidence>
<reference evidence="2 6" key="3">
    <citation type="journal article" date="2017" name="Elife">
        <title>Extensive horizontal gene transfer in cheese-associated bacteria.</title>
        <authorList>
            <person name="Bonham K.S."/>
            <person name="Wolfe B.E."/>
            <person name="Dutton R.J."/>
        </authorList>
    </citation>
    <scope>NUCLEOTIDE SEQUENCE [LARGE SCALE GENOMIC DNA]</scope>
    <source>
        <strain evidence="2 6">947_7</strain>
    </source>
</reference>
<evidence type="ECO:0000313" key="4">
    <source>
        <dbReference type="EMBL" id="TGD37261.1"/>
    </source>
</evidence>
<dbReference type="EMBL" id="RHFF01000018">
    <property type="protein sequence ID" value="TGD37261.1"/>
    <property type="molecule type" value="Genomic_DNA"/>
</dbReference>
<organism evidence="1 5">
    <name type="scientific">Brevibacterium aurantiacum</name>
    <dbReference type="NCBI Taxonomy" id="273384"/>
    <lineage>
        <taxon>Bacteria</taxon>
        <taxon>Bacillati</taxon>
        <taxon>Actinomycetota</taxon>
        <taxon>Actinomycetes</taxon>
        <taxon>Micrococcales</taxon>
        <taxon>Brevibacteriaceae</taxon>
        <taxon>Brevibacterium</taxon>
    </lineage>
</organism>
<proteinExistence type="predicted"/>
<dbReference type="AlphaFoldDB" id="A0A1D7W1S9"/>
<accession>A0A1D7W1S9</accession>
<dbReference type="RefSeq" id="WP_069599781.1">
    <property type="nucleotide sequence ID" value="NZ_CP017150.1"/>
</dbReference>
<dbReference type="GO" id="GO:0016491">
    <property type="term" value="F:oxidoreductase activity"/>
    <property type="evidence" value="ECO:0007669"/>
    <property type="project" value="InterPro"/>
</dbReference>
<reference evidence="3 7" key="4">
    <citation type="submission" date="2017-03" db="EMBL/GenBank/DDBJ databases">
        <authorList>
            <person name="Afonso C.L."/>
            <person name="Miller P.J."/>
            <person name="Scott M.A."/>
            <person name="Spackman E."/>
            <person name="Goraichik I."/>
            <person name="Dimitrov K.M."/>
            <person name="Suarez D.L."/>
            <person name="Swayne D.E."/>
        </authorList>
    </citation>
    <scope>NUCLEOTIDE SEQUENCE [LARGE SCALE GENOMIC DNA]</scope>
    <source>
        <strain evidence="3">8</strain>
        <strain evidence="7">8(6)</strain>
    </source>
</reference>
<name>A0A1D7W1S9_BREAU</name>
<dbReference type="Proteomes" id="UP000234300">
    <property type="component" value="Unassembled WGS sequence"/>
</dbReference>
<evidence type="ECO:0000313" key="3">
    <source>
        <dbReference type="EMBL" id="SMY03345.1"/>
    </source>
</evidence>
<dbReference type="Proteomes" id="UP000217564">
    <property type="component" value="Unassembled WGS sequence"/>
</dbReference>
<dbReference type="EMBL" id="NRGP01000020">
    <property type="protein sequence ID" value="PCC45731.1"/>
    <property type="molecule type" value="Genomic_DNA"/>
</dbReference>
<evidence type="ECO:0000313" key="6">
    <source>
        <dbReference type="Proteomes" id="UP000217564"/>
    </source>
</evidence>
<evidence type="ECO:0000313" key="1">
    <source>
        <dbReference type="EMBL" id="AOP52971.1"/>
    </source>
</evidence>
<reference evidence="4 8" key="5">
    <citation type="submission" date="2018-10" db="EMBL/GenBank/DDBJ databases">
        <title>Brevibacterium genomes from Austrain hard cheese rinds.</title>
        <authorList>
            <person name="Anast J.M."/>
            <person name="Dzieciol M."/>
            <person name="Schultz D.L."/>
            <person name="Mann E."/>
            <person name="Wagner M."/>
            <person name="Schmitz-Esser S."/>
        </authorList>
    </citation>
    <scope>NUCLEOTIDE SEQUENCE [LARGE SCALE GENOMIC DNA]</scope>
    <source>
        <strain evidence="4 8">L261</strain>
    </source>
</reference>
<dbReference type="SUPFAM" id="SSF55469">
    <property type="entry name" value="FMN-dependent nitroreductase-like"/>
    <property type="match status" value="1"/>
</dbReference>
<evidence type="ECO:0000313" key="5">
    <source>
        <dbReference type="Proteomes" id="UP000094793"/>
    </source>
</evidence>
<evidence type="ECO:0008006" key="9">
    <source>
        <dbReference type="Google" id="ProtNLM"/>
    </source>
</evidence>
<dbReference type="EMBL" id="CP017150">
    <property type="protein sequence ID" value="AOP52971.1"/>
    <property type="molecule type" value="Genomic_DNA"/>
</dbReference>
<sequence length="383" mass="41194">MMPITATLIAELFAHAARSPSAHNTQPWIPHFAPATTPASPAEVHVAVDPARTLPVGDPNSQDLHLAMGCWVESFTIAAAEVGIDVVIGSVRGRGPALEIRLLLTALPDQPGASDLWPNFTSADLQHRQVDRGPLRRAEEPFAKAFAAAERALAASGMASVEGTALVEVPHHLWETSLARATRYSYSHADIFTETLEWLRFDRRATSYAEDGLSADCLQIPRPLAAVAARLNTATLRPWIGGLTSAALAPVEFVDSLRATVVRRTSRDRGSPAQASTDGSAPLHHLVLVKDATASSAGGDSLARQDIELGRNLLRTWLLLDQHDLRVDVHSEIKDCPQTRSAVSDYLLNDHGLHAVPVAAFSVGRSTTAVPRSSRRPVEPIHS</sequence>
<protein>
    <recommendedName>
        <fullName evidence="9">Nitroreductase</fullName>
    </recommendedName>
</protein>
<dbReference type="OrthoDB" id="8156917at2"/>
<dbReference type="PATRIC" id="fig|1703.10.peg.1295"/>
<gene>
    <name evidence="3" type="ORF">BAURA86_03345</name>
    <name evidence="1" type="ORF">BLSMQ_1261</name>
    <name evidence="2" type="ORF">CIK64_14410</name>
    <name evidence="4" type="ORF">EB834_16595</name>
</gene>
<evidence type="ECO:0000313" key="7">
    <source>
        <dbReference type="Proteomes" id="UP000234300"/>
    </source>
</evidence>
<dbReference type="Gene3D" id="3.40.109.10">
    <property type="entry name" value="NADH Oxidase"/>
    <property type="match status" value="1"/>
</dbReference>
<dbReference type="EMBL" id="FXZI01000015">
    <property type="protein sequence ID" value="SMY03345.1"/>
    <property type="molecule type" value="Genomic_DNA"/>
</dbReference>
<reference evidence="1" key="1">
    <citation type="submission" date="2016-09" db="EMBL/GenBank/DDBJ databases">
        <title>Complete Genome Sequence of Brevibacterium aurantiacum SMQ-1335.</title>
        <authorList>
            <person name="de Melo A.G."/>
            <person name="Labrie S.J."/>
            <person name="Dumaresq J."/>
            <person name="Roberts R.J."/>
            <person name="Tremblay D.M."/>
            <person name="Moineau S."/>
        </authorList>
    </citation>
    <scope>NUCLEOTIDE SEQUENCE</scope>
    <source>
        <strain evidence="1">SMQ-1335</strain>
    </source>
</reference>
<dbReference type="InterPro" id="IPR000415">
    <property type="entry name" value="Nitroreductase-like"/>
</dbReference>
<reference evidence="5" key="2">
    <citation type="submission" date="2016-09" db="EMBL/GenBank/DDBJ databases">
        <title>Complete Genome Sequence of Brevibacterium linens SMQ-1335.</title>
        <authorList>
            <person name="de Melo A.G."/>
            <person name="Labrie S.J."/>
            <person name="Dumaresq J."/>
            <person name="Roberts R.J."/>
            <person name="Tremblay D.M."/>
            <person name="Moineau S."/>
        </authorList>
    </citation>
    <scope>NUCLEOTIDE SEQUENCE [LARGE SCALE GENOMIC DNA]</scope>
    <source>
        <strain evidence="5">SMQ-1335</strain>
    </source>
</reference>
<dbReference type="KEGG" id="blin:BLSMQ_1261"/>
<evidence type="ECO:0000313" key="2">
    <source>
        <dbReference type="EMBL" id="PCC45731.1"/>
    </source>
</evidence>
<dbReference type="Proteomes" id="UP000297736">
    <property type="component" value="Unassembled WGS sequence"/>
</dbReference>
<accession>A0A2A3Z2J5</accession>
<accession>A0A2H1KU92</accession>
<dbReference type="Proteomes" id="UP000094793">
    <property type="component" value="Chromosome"/>
</dbReference>